<dbReference type="RefSeq" id="WP_148381692.1">
    <property type="nucleotide sequence ID" value="NZ_VSKN01000058.1"/>
</dbReference>
<evidence type="ECO:0000313" key="1">
    <source>
        <dbReference type="EMBL" id="TYC07641.1"/>
    </source>
</evidence>
<comment type="caution">
    <text evidence="1">The sequence shown here is derived from an EMBL/GenBank/DDBJ whole genome shotgun (WGS) entry which is preliminary data.</text>
</comment>
<evidence type="ECO:0000313" key="2">
    <source>
        <dbReference type="Proteomes" id="UP000323621"/>
    </source>
</evidence>
<dbReference type="InterPro" id="IPR046900">
    <property type="entry name" value="ABC-3C_MC7"/>
</dbReference>
<gene>
    <name evidence="1" type="ORF">ES677_14980</name>
</gene>
<dbReference type="EMBL" id="VSKN01000058">
    <property type="protein sequence ID" value="TYC07641.1"/>
    <property type="molecule type" value="Genomic_DNA"/>
</dbReference>
<name>A0ABY3M6T1_9FLAO</name>
<proteinExistence type="predicted"/>
<reference evidence="1 2" key="1">
    <citation type="submission" date="2019-08" db="EMBL/GenBank/DDBJ databases">
        <title>Genomes of Antarctic Bizionia species.</title>
        <authorList>
            <person name="Bowman J.P."/>
        </authorList>
    </citation>
    <scope>NUCLEOTIDE SEQUENCE [LARGE SCALE GENOMIC DNA]</scope>
    <source>
        <strain evidence="1 2">IC164</strain>
    </source>
</reference>
<dbReference type="Pfam" id="PF20292">
    <property type="entry name" value="MC7"/>
    <property type="match status" value="1"/>
</dbReference>
<accession>A0ABY3M6T1</accession>
<organism evidence="1 2">
    <name type="scientific">Bizionia gelidisalsuginis</name>
    <dbReference type="NCBI Taxonomy" id="291188"/>
    <lineage>
        <taxon>Bacteria</taxon>
        <taxon>Pseudomonadati</taxon>
        <taxon>Bacteroidota</taxon>
        <taxon>Flavobacteriia</taxon>
        <taxon>Flavobacteriales</taxon>
        <taxon>Flavobacteriaceae</taxon>
        <taxon>Bizionia</taxon>
    </lineage>
</organism>
<dbReference type="Proteomes" id="UP000323621">
    <property type="component" value="Unassembled WGS sequence"/>
</dbReference>
<keyword evidence="2" id="KW-1185">Reference proteome</keyword>
<sequence length="77" mass="9352">MIYPNKNIRFEESIIYKMISVLEQREKLTINIHELYNQTKTKFKSTDEFIISLDVLYALDMINVDFENENIEYVKRN</sequence>
<protein>
    <submittedName>
        <fullName evidence="1">Uncharacterized protein</fullName>
    </submittedName>
</protein>